<dbReference type="Proteomes" id="UP000249739">
    <property type="component" value="Unassembled WGS sequence"/>
</dbReference>
<gene>
    <name evidence="1" type="ORF">DI586_07285</name>
</gene>
<comment type="caution">
    <text evidence="1">The sequence shown here is derived from an EMBL/GenBank/DDBJ whole genome shotgun (WGS) entry which is preliminary data.</text>
</comment>
<dbReference type="PANTHER" id="PTHR37950:SF1">
    <property type="entry name" value="4-HYDROXYPHENYLACETATE CATABOLISM PROTEIN"/>
    <property type="match status" value="1"/>
</dbReference>
<dbReference type="AlphaFoldDB" id="A0A2W5FLM2"/>
<protein>
    <recommendedName>
        <fullName evidence="3">5-carboxymethyl-2-hydroxymuconate isomerase</fullName>
    </recommendedName>
</protein>
<dbReference type="InterPro" id="IPR004220">
    <property type="entry name" value="5-COMe_2-OHmuconate_Isoase"/>
</dbReference>
<sequence>MPHIVIEHSKGILTQIYRDSFMRDIHNSIAGMHGCELDRIKTRAIEYDSGRTFVGEQGTFAEMVHINLKLMPGRSDEDKTELAKALYQAANTHVPVDKFPNRSLTVEVSELHGPSYQP</sequence>
<dbReference type="SUPFAM" id="SSF55331">
    <property type="entry name" value="Tautomerase/MIF"/>
    <property type="match status" value="1"/>
</dbReference>
<dbReference type="PANTHER" id="PTHR37950">
    <property type="entry name" value="4-HYDROXYPHENYLACETATE CATABOLISM PROTEIN"/>
    <property type="match status" value="1"/>
</dbReference>
<dbReference type="GO" id="GO:0008704">
    <property type="term" value="F:5-carboxymethyl-2-hydroxymuconate delta-isomerase activity"/>
    <property type="evidence" value="ECO:0007669"/>
    <property type="project" value="InterPro"/>
</dbReference>
<name>A0A2W5FLM2_9BACT</name>
<organism evidence="1 2">
    <name type="scientific">Micavibrio aeruginosavorus</name>
    <dbReference type="NCBI Taxonomy" id="349221"/>
    <lineage>
        <taxon>Bacteria</taxon>
        <taxon>Pseudomonadati</taxon>
        <taxon>Bdellovibrionota</taxon>
        <taxon>Bdellovibrionia</taxon>
        <taxon>Bdellovibrionales</taxon>
        <taxon>Pseudobdellovibrionaceae</taxon>
        <taxon>Micavibrio</taxon>
    </lineage>
</organism>
<evidence type="ECO:0000313" key="1">
    <source>
        <dbReference type="EMBL" id="PZP55304.1"/>
    </source>
</evidence>
<dbReference type="InterPro" id="IPR014347">
    <property type="entry name" value="Tautomerase/MIF_sf"/>
</dbReference>
<proteinExistence type="predicted"/>
<evidence type="ECO:0008006" key="3">
    <source>
        <dbReference type="Google" id="ProtNLM"/>
    </source>
</evidence>
<dbReference type="Pfam" id="PF02962">
    <property type="entry name" value="CHMI"/>
    <property type="match status" value="1"/>
</dbReference>
<reference evidence="1 2" key="1">
    <citation type="submission" date="2017-08" db="EMBL/GenBank/DDBJ databases">
        <title>Infants hospitalized years apart are colonized by the same room-sourced microbial strains.</title>
        <authorList>
            <person name="Brooks B."/>
            <person name="Olm M.R."/>
            <person name="Firek B.A."/>
            <person name="Baker R."/>
            <person name="Thomas B.C."/>
            <person name="Morowitz M.J."/>
            <person name="Banfield J.F."/>
        </authorList>
    </citation>
    <scope>NUCLEOTIDE SEQUENCE [LARGE SCALE GENOMIC DNA]</scope>
    <source>
        <strain evidence="1">S2_006_000_R2_64</strain>
    </source>
</reference>
<dbReference type="EMBL" id="QFOT01000076">
    <property type="protein sequence ID" value="PZP55304.1"/>
    <property type="molecule type" value="Genomic_DNA"/>
</dbReference>
<dbReference type="Gene3D" id="3.30.429.10">
    <property type="entry name" value="Macrophage Migration Inhibitory Factor"/>
    <property type="match status" value="1"/>
</dbReference>
<accession>A0A2W5FLM2</accession>
<evidence type="ECO:0000313" key="2">
    <source>
        <dbReference type="Proteomes" id="UP000249739"/>
    </source>
</evidence>